<dbReference type="GO" id="GO:0006285">
    <property type="term" value="P:base-excision repair, AP site formation"/>
    <property type="evidence" value="ECO:0007669"/>
    <property type="project" value="InterPro"/>
</dbReference>
<dbReference type="PANTHER" id="PTHR12159">
    <property type="entry name" value="G/T AND G/U MISMATCH-SPECIFIC DNA GLYCOSYLASE"/>
    <property type="match status" value="1"/>
</dbReference>
<evidence type="ECO:0000313" key="5">
    <source>
        <dbReference type="EMBL" id="AIU71625.1"/>
    </source>
</evidence>
<keyword evidence="2" id="KW-0378">Hydrolase</keyword>
<dbReference type="PANTHER" id="PTHR12159:SF9">
    <property type="entry name" value="G_T MISMATCH-SPECIFIC THYMINE DNA GLYCOSYLASE"/>
    <property type="match status" value="1"/>
</dbReference>
<name>A0A097QYU6_HAFAL</name>
<dbReference type="InterPro" id="IPR036895">
    <property type="entry name" value="Uracil-DNA_glycosylase-like_sf"/>
</dbReference>
<reference evidence="5 6" key="1">
    <citation type="journal article" date="2014" name="Gut Pathog.">
        <title>Gene clusters of Hafnia alvei strain FB1 important in survival and pathogenesis: a draft genome perspective.</title>
        <authorList>
            <person name="Tan J.Y."/>
            <person name="Yin W.F."/>
            <person name="Chan K.G."/>
        </authorList>
    </citation>
    <scope>NUCLEOTIDE SEQUENCE [LARGE SCALE GENOMIC DNA]</scope>
    <source>
        <strain evidence="5 6">FB1</strain>
    </source>
</reference>
<dbReference type="GO" id="GO:0004844">
    <property type="term" value="F:uracil DNA N-glycosylase activity"/>
    <property type="evidence" value="ECO:0007669"/>
    <property type="project" value="TreeGrafter"/>
</dbReference>
<evidence type="ECO:0000256" key="2">
    <source>
        <dbReference type="ARBA" id="ARBA00022801"/>
    </source>
</evidence>
<dbReference type="CDD" id="cd10028">
    <property type="entry name" value="UDG-F2_TDG_MUG"/>
    <property type="match status" value="1"/>
</dbReference>
<gene>
    <name evidence="5" type="ORF">AT03_03905</name>
</gene>
<dbReference type="InterPro" id="IPR005122">
    <property type="entry name" value="Uracil-DNA_glycosylase-like"/>
</dbReference>
<accession>A0A097QYU6</accession>
<dbReference type="NCBIfam" id="NF007570">
    <property type="entry name" value="PRK10201.1"/>
    <property type="match status" value="1"/>
</dbReference>
<dbReference type="Proteomes" id="UP000029986">
    <property type="component" value="Chromosome"/>
</dbReference>
<evidence type="ECO:0000256" key="3">
    <source>
        <dbReference type="ARBA" id="ARBA00023204"/>
    </source>
</evidence>
<dbReference type="OrthoDB" id="9799921at2"/>
<dbReference type="HOGENOM" id="CLU_042829_3_1_6"/>
<protein>
    <submittedName>
        <fullName evidence="5">Formamidopyrimidine-DNA glycosylase</fullName>
    </submittedName>
</protein>
<keyword evidence="3" id="KW-0234">DNA repair</keyword>
<feature type="domain" description="Uracil-DNA glycosylase-like" evidence="4">
    <location>
        <begin position="6"/>
        <end position="150"/>
    </location>
</feature>
<dbReference type="Pfam" id="PF03167">
    <property type="entry name" value="UDG"/>
    <property type="match status" value="1"/>
</dbReference>
<dbReference type="AlphaFoldDB" id="A0A097QYU6"/>
<dbReference type="eggNOG" id="COG3663">
    <property type="taxonomic scope" value="Bacteria"/>
</dbReference>
<dbReference type="RefSeq" id="WP_025799011.1">
    <property type="nucleotide sequence ID" value="NZ_CP009706.1"/>
</dbReference>
<dbReference type="InterPro" id="IPR015637">
    <property type="entry name" value="MUG/TDG"/>
</dbReference>
<dbReference type="PATRIC" id="fig|1453496.5.peg.777"/>
<evidence type="ECO:0000313" key="6">
    <source>
        <dbReference type="Proteomes" id="UP000029986"/>
    </source>
</evidence>
<keyword evidence="1" id="KW-0227">DNA damage</keyword>
<dbReference type="KEGG" id="hav:AT03_03905"/>
<evidence type="ECO:0000259" key="4">
    <source>
        <dbReference type="Pfam" id="PF03167"/>
    </source>
</evidence>
<keyword evidence="6" id="KW-1185">Reference proteome</keyword>
<evidence type="ECO:0000256" key="1">
    <source>
        <dbReference type="ARBA" id="ARBA00022763"/>
    </source>
</evidence>
<dbReference type="GeneID" id="56890363"/>
<sequence>MLQDIIAPDLRVIFCGINPGLSSAHQGFHFANPTNRFWKVIHLAGFTQRQLAPQDEQHLLDTGCGITALVSRPTVTAAEVTRAELRAGGDALEEKILRYQPQSIAILGKQAYTQAFGARKVEWGRQEKVIGKTQIWVLPNPSGLSRITVDELVASYRVLNDALGR</sequence>
<proteinExistence type="predicted"/>
<dbReference type="GO" id="GO:0008263">
    <property type="term" value="F:pyrimidine-specific mismatch base pair DNA N-glycosylase activity"/>
    <property type="evidence" value="ECO:0007669"/>
    <property type="project" value="TreeGrafter"/>
</dbReference>
<dbReference type="Gene3D" id="3.40.470.10">
    <property type="entry name" value="Uracil-DNA glycosylase-like domain"/>
    <property type="match status" value="1"/>
</dbReference>
<dbReference type="EMBL" id="CP009706">
    <property type="protein sequence ID" value="AIU71625.1"/>
    <property type="molecule type" value="Genomic_DNA"/>
</dbReference>
<organism evidence="5 6">
    <name type="scientific">Hafnia alvei FB1</name>
    <dbReference type="NCBI Taxonomy" id="1453496"/>
    <lineage>
        <taxon>Bacteria</taxon>
        <taxon>Pseudomonadati</taxon>
        <taxon>Pseudomonadota</taxon>
        <taxon>Gammaproteobacteria</taxon>
        <taxon>Enterobacterales</taxon>
        <taxon>Hafniaceae</taxon>
        <taxon>Hafnia</taxon>
    </lineage>
</organism>
<dbReference type="SUPFAM" id="SSF52141">
    <property type="entry name" value="Uracil-DNA glycosylase-like"/>
    <property type="match status" value="1"/>
</dbReference>